<dbReference type="Pfam" id="PF12777">
    <property type="entry name" value="MT"/>
    <property type="match status" value="1"/>
</dbReference>
<dbReference type="FunFam" id="1.20.920.30:FF:000006">
    <property type="entry name" value="Cytoplasmic dynein 2 heavy chain 1"/>
    <property type="match status" value="1"/>
</dbReference>
<keyword evidence="17" id="KW-0966">Cell projection</keyword>
<dbReference type="InterPro" id="IPR041228">
    <property type="entry name" value="Dynein_C"/>
</dbReference>
<dbReference type="Proteomes" id="UP000663854">
    <property type="component" value="Unassembled WGS sequence"/>
</dbReference>
<keyword evidence="4" id="KW-0217">Developmental protein</keyword>
<comment type="subcellular location">
    <subcellularLocation>
        <location evidence="1">Cell membrane</location>
        <topology evidence="1">Peripheral membrane protein</topology>
    </subcellularLocation>
    <subcellularLocation>
        <location evidence="2">Cytoplasm</location>
        <location evidence="2">Cytoskeleton</location>
        <location evidence="2">Cilium axoneme</location>
    </subcellularLocation>
</comment>
<dbReference type="Pfam" id="PF08385">
    <property type="entry name" value="DHC_N1"/>
    <property type="match status" value="1"/>
</dbReference>
<dbReference type="FunFam" id="3.40.50.300:FF:000071">
    <property type="entry name" value="Cytoplasmic dynein heavy chain 1"/>
    <property type="match status" value="1"/>
</dbReference>
<feature type="coiled-coil region" evidence="19">
    <location>
        <begin position="1081"/>
        <end position="1108"/>
    </location>
</feature>
<dbReference type="Pfam" id="PF03028">
    <property type="entry name" value="Dynein_heavy"/>
    <property type="match status" value="1"/>
</dbReference>
<dbReference type="InterPro" id="IPR042222">
    <property type="entry name" value="Dynein_2_N"/>
</dbReference>
<dbReference type="InterPro" id="IPR013594">
    <property type="entry name" value="Dynein_heavy_tail"/>
</dbReference>
<evidence type="ECO:0000313" key="23">
    <source>
        <dbReference type="Proteomes" id="UP000663870"/>
    </source>
</evidence>
<dbReference type="GO" id="GO:0005930">
    <property type="term" value="C:axoneme"/>
    <property type="evidence" value="ECO:0007669"/>
    <property type="project" value="UniProtKB-SubCell"/>
</dbReference>
<evidence type="ECO:0000256" key="6">
    <source>
        <dbReference type="ARBA" id="ARBA00022490"/>
    </source>
</evidence>
<dbReference type="Gene3D" id="3.10.490.20">
    <property type="match status" value="1"/>
</dbReference>
<protein>
    <recommendedName>
        <fullName evidence="18">Cytoplasmic dynein 2 heavy chain 1</fullName>
    </recommendedName>
</protein>
<dbReference type="InterPro" id="IPR043157">
    <property type="entry name" value="Dynein_AAA1S"/>
</dbReference>
<dbReference type="Gene3D" id="1.10.8.710">
    <property type="match status" value="1"/>
</dbReference>
<accession>A0A813QLF0</accession>
<dbReference type="SUPFAM" id="SSF52540">
    <property type="entry name" value="P-loop containing nucleoside triphosphate hydrolases"/>
    <property type="match status" value="4"/>
</dbReference>
<proteinExistence type="inferred from homology"/>
<dbReference type="GO" id="GO:0045505">
    <property type="term" value="F:dynein intermediate chain binding"/>
    <property type="evidence" value="ECO:0007669"/>
    <property type="project" value="InterPro"/>
</dbReference>
<feature type="coiled-coil region" evidence="19">
    <location>
        <begin position="3116"/>
        <end position="3185"/>
    </location>
</feature>
<keyword evidence="23" id="KW-1185">Reference proteome</keyword>
<evidence type="ECO:0000256" key="7">
    <source>
        <dbReference type="ARBA" id="ARBA00022701"/>
    </source>
</evidence>
<dbReference type="Pfam" id="PF22597">
    <property type="entry name" value="DYN_lid"/>
    <property type="match status" value="1"/>
</dbReference>
<evidence type="ECO:0000313" key="22">
    <source>
        <dbReference type="EMBL" id="CAF0816326.1"/>
    </source>
</evidence>
<dbReference type="FunFam" id="1.10.8.710:FF:000006">
    <property type="entry name" value="cytoplasmic dynein 2 heavy chain 1"/>
    <property type="match status" value="1"/>
</dbReference>
<dbReference type="InterPro" id="IPR049400">
    <property type="entry name" value="DYNC2H1_AAA_dom"/>
</dbReference>
<evidence type="ECO:0000256" key="12">
    <source>
        <dbReference type="ARBA" id="ARBA00023054"/>
    </source>
</evidence>
<dbReference type="Pfam" id="PF12774">
    <property type="entry name" value="AAA_6"/>
    <property type="match status" value="1"/>
</dbReference>
<evidence type="ECO:0000256" key="11">
    <source>
        <dbReference type="ARBA" id="ARBA00023017"/>
    </source>
</evidence>
<dbReference type="EMBL" id="CAJNOH010000054">
    <property type="protein sequence ID" value="CAF0816326.1"/>
    <property type="molecule type" value="Genomic_DNA"/>
</dbReference>
<evidence type="ECO:0000256" key="3">
    <source>
        <dbReference type="ARBA" id="ARBA00008887"/>
    </source>
</evidence>
<dbReference type="InterPro" id="IPR041658">
    <property type="entry name" value="AAA_lid_11"/>
</dbReference>
<dbReference type="InterPro" id="IPR024743">
    <property type="entry name" value="Dynein_HC_stalk"/>
</dbReference>
<dbReference type="PANTHER" id="PTHR45703:SF22">
    <property type="entry name" value="DYNEIN CYTOPLASMIC 2 HEAVY CHAIN 1"/>
    <property type="match status" value="1"/>
</dbReference>
<reference evidence="21" key="1">
    <citation type="submission" date="2021-02" db="EMBL/GenBank/DDBJ databases">
        <authorList>
            <person name="Nowell W R."/>
        </authorList>
    </citation>
    <scope>NUCLEOTIDE SEQUENCE</scope>
</reference>
<dbReference type="InterPro" id="IPR026983">
    <property type="entry name" value="DHC"/>
</dbReference>
<dbReference type="FunFam" id="1.10.8.1220:FF:000001">
    <property type="entry name" value="Dynein axonemal heavy chain 5"/>
    <property type="match status" value="1"/>
</dbReference>
<dbReference type="PANTHER" id="PTHR45703">
    <property type="entry name" value="DYNEIN HEAVY CHAIN"/>
    <property type="match status" value="1"/>
</dbReference>
<dbReference type="FunFam" id="3.40.50.300:FF:000710">
    <property type="entry name" value="Cytoplasmic dynein 2 heavy chain 1"/>
    <property type="match status" value="1"/>
</dbReference>
<keyword evidence="7" id="KW-0493">Microtubule</keyword>
<feature type="domain" description="AAA+ ATPase" evidence="20">
    <location>
        <begin position="2297"/>
        <end position="2445"/>
    </location>
</feature>
<dbReference type="GO" id="GO:0007018">
    <property type="term" value="P:microtubule-based movement"/>
    <property type="evidence" value="ECO:0007669"/>
    <property type="project" value="InterPro"/>
</dbReference>
<dbReference type="Gene3D" id="1.20.58.1120">
    <property type="match status" value="1"/>
</dbReference>
<dbReference type="Pfam" id="PF12780">
    <property type="entry name" value="AAA_8"/>
    <property type="match status" value="1"/>
</dbReference>
<evidence type="ECO:0000256" key="15">
    <source>
        <dbReference type="ARBA" id="ARBA00023175"/>
    </source>
</evidence>
<dbReference type="InterPro" id="IPR024317">
    <property type="entry name" value="Dynein_heavy_chain_D4_dom"/>
</dbReference>
<dbReference type="GO" id="GO:0051959">
    <property type="term" value="F:dynein light intermediate chain binding"/>
    <property type="evidence" value="ECO:0007669"/>
    <property type="project" value="InterPro"/>
</dbReference>
<dbReference type="FunFam" id="3.20.180.20:FF:000002">
    <property type="entry name" value="Cytoplasmic dynein heavy chain 1"/>
    <property type="match status" value="1"/>
</dbReference>
<evidence type="ECO:0000256" key="8">
    <source>
        <dbReference type="ARBA" id="ARBA00022741"/>
    </source>
</evidence>
<evidence type="ECO:0000256" key="10">
    <source>
        <dbReference type="ARBA" id="ARBA00022840"/>
    </source>
</evidence>
<dbReference type="Gene3D" id="3.40.50.300">
    <property type="entry name" value="P-loop containing nucleotide triphosphate hydrolases"/>
    <property type="match status" value="5"/>
</dbReference>
<evidence type="ECO:0000256" key="14">
    <source>
        <dbReference type="ARBA" id="ARBA00023136"/>
    </source>
</evidence>
<keyword evidence="16" id="KW-0206">Cytoskeleton</keyword>
<evidence type="ECO:0000256" key="9">
    <source>
        <dbReference type="ARBA" id="ARBA00022794"/>
    </source>
</evidence>
<keyword evidence="13" id="KW-0969">Cilium</keyword>
<dbReference type="InterPro" id="IPR042219">
    <property type="entry name" value="AAA_lid_11_sf"/>
</dbReference>
<dbReference type="GO" id="GO:0008569">
    <property type="term" value="F:minus-end-directed microtubule motor activity"/>
    <property type="evidence" value="ECO:0007669"/>
    <property type="project" value="InterPro"/>
</dbReference>
<dbReference type="InterPro" id="IPR027417">
    <property type="entry name" value="P-loop_NTPase"/>
</dbReference>
<evidence type="ECO:0000256" key="17">
    <source>
        <dbReference type="ARBA" id="ARBA00023273"/>
    </source>
</evidence>
<dbReference type="InterPro" id="IPR043160">
    <property type="entry name" value="Dynein_C_barrel"/>
</dbReference>
<dbReference type="InterPro" id="IPR035699">
    <property type="entry name" value="AAA_6"/>
</dbReference>
<keyword evidence="6" id="KW-0963">Cytoplasm</keyword>
<feature type="domain" description="AAA+ ATPase" evidence="20">
    <location>
        <begin position="1697"/>
        <end position="1799"/>
    </location>
</feature>
<keyword evidence="12 19" id="KW-0175">Coiled coil</keyword>
<dbReference type="FunFam" id="3.40.50.300:FF:000598">
    <property type="entry name" value="Dynein cytoplasmic 2 heavy chain 1"/>
    <property type="match status" value="1"/>
</dbReference>
<dbReference type="Gene3D" id="1.20.920.20">
    <property type="match status" value="1"/>
</dbReference>
<dbReference type="Pfam" id="PF18198">
    <property type="entry name" value="AAA_lid_11"/>
    <property type="match status" value="1"/>
</dbReference>
<keyword evidence="9" id="KW-0970">Cilium biogenesis/degradation</keyword>
<keyword evidence="10" id="KW-0067">ATP-binding</keyword>
<comment type="similarity">
    <text evidence="3">Belongs to the dynein heavy chain family.</text>
</comment>
<evidence type="ECO:0000256" key="1">
    <source>
        <dbReference type="ARBA" id="ARBA00004202"/>
    </source>
</evidence>
<gene>
    <name evidence="21" type="ORF">JXQ802_LOCUS2598</name>
    <name evidence="22" type="ORF">PYM288_LOCUS5355</name>
</gene>
<feature type="domain" description="AAA+ ATPase" evidence="20">
    <location>
        <begin position="1985"/>
        <end position="2140"/>
    </location>
</feature>
<keyword evidence="11" id="KW-0243">Dynein</keyword>
<name>A0A813QLF0_9BILA</name>
<dbReference type="Gene3D" id="1.10.8.720">
    <property type="entry name" value="Region D6 of dynein motor"/>
    <property type="match status" value="1"/>
</dbReference>
<organism evidence="21 23">
    <name type="scientific">Rotaria sordida</name>
    <dbReference type="NCBI Taxonomy" id="392033"/>
    <lineage>
        <taxon>Eukaryota</taxon>
        <taxon>Metazoa</taxon>
        <taxon>Spiralia</taxon>
        <taxon>Gnathifera</taxon>
        <taxon>Rotifera</taxon>
        <taxon>Eurotatoria</taxon>
        <taxon>Bdelloidea</taxon>
        <taxon>Philodinida</taxon>
        <taxon>Philodinidae</taxon>
        <taxon>Rotaria</taxon>
    </lineage>
</organism>
<dbReference type="Pfam" id="PF12781">
    <property type="entry name" value="AAA_9"/>
    <property type="match status" value="1"/>
</dbReference>
<dbReference type="SMART" id="SM00382">
    <property type="entry name" value="AAA"/>
    <property type="match status" value="3"/>
</dbReference>
<dbReference type="GO" id="GO:0030030">
    <property type="term" value="P:cell projection organization"/>
    <property type="evidence" value="ECO:0007669"/>
    <property type="project" value="UniProtKB-KW"/>
</dbReference>
<keyword evidence="5" id="KW-1003">Cell membrane</keyword>
<evidence type="ECO:0000256" key="2">
    <source>
        <dbReference type="ARBA" id="ARBA00004430"/>
    </source>
</evidence>
<keyword evidence="14" id="KW-0472">Membrane</keyword>
<dbReference type="GO" id="GO:0005524">
    <property type="term" value="F:ATP binding"/>
    <property type="evidence" value="ECO:0007669"/>
    <property type="project" value="UniProtKB-KW"/>
</dbReference>
<evidence type="ECO:0000256" key="5">
    <source>
        <dbReference type="ARBA" id="ARBA00022475"/>
    </source>
</evidence>
<sequence>MPEDIRKTHVLTTIANYFGFDYDSLAPLTDHRALGNFLDDANCPLLSATRGHKHSVHLSNEIKVTEGSQCLVQFKVRPDVITPENVHTNIFLSSMIDSPLDSLYYMIKSVFTPALRDNKSNSSANQQIQTSLNDLEQILRAVGKKSDGSSTIGNIFHPKDEINYWIDIAQNTSNRSKDIERAKYFLELFDAIKVDFNKLDNLTLIELIDVVDKTQDVYDELWKQVEHDEYPEQRMKNLLSITSNAFIQAVQKQLSKIDLWSDSKDSIKSREYLRNGATICEQWSLAIERLTGTYWRNYNPHPWKGEPFKATYLLQFRKRLNEIISIRSSYEQSIRFSSTTNKENLSTKKVFAPFMNLDAIQIDPYTDSQWYSAMNQFENLMANTDRDVAKQLREHFQTIRSNPQQMLVDFKRYSDLIQRATIRKDLASERELLLGQLESDIRTLTDEFNNLINGRMGIGGKKSITRGINRTVIAGLLDASRQIETKVNNIINDGEKLLGDLSGYERVASLAKQLKQDLINWRKDKFREWCQDTIRAIDDSKQELSLETSGRLMELDSRDGKLRVLYGDRLVTLLNEVRQLSSLGYDIPSKIIKCVDIGKKFYQYGVELQAVAHFYNTIDTEMIPSQQSMMLDLAKTFERLVKDPKVSQRGGGGDSSGQITWDNPEQLTRYISTLRATAEKLKTENLKLRRHHLTIQQIVCSLMNTDLLREPHKWQYQVQEIRKIMDILTNEGYAAKNMKPWRAFWDRQLYKALELQYSMGLKALNENLPDIKIDLVFGEKSVQYKLPSSLQAQSSIEAIKATYYHEMKRFLSIPLTFKGCSDTSSSGKHLIFQSIMSLHSDDIIACFYTSNELFAKLEHGLDQYKEWTILGQVDIEELVEKNLQDVEDWERNFRALKIRGQDAEKLPNEVRYDCFVVNVNPLKLTIENQLRHLHDSMLSYLKRSIIRDANTIDTFVDQGLETLNDHPQSLDEISESYKKHEELNSKRKDILPLYQRLESKNKLLRSVAGSGHEQLTQLQLKLDKFESMMNSHIEFINEQKDVLKKNIQSRYETFINQCEKIKLRWQQFRPKEQDMEDEKKCRDSLKLVREKEKEIQDLLKQKDSIIEEFKLFGMDAPVFQDLDEVNSDIMQIKNVWGVYEEYQQELNDLLKEDWITFRSKTYRFDEFLSNWQEKLKQFSTNESTTKSSKKSSTSNMNVRIQQEIDNYRLITPLFKWVRGETLSTDHWLELFRILKMPRGTMLEQLTFGDILKSRQEIANNAEQLKDLNIRAQAEHTIREALRELDNWGTSAQFSLTDYIDTKQNKIQIIKDWKDLFTQIGDNQSLLSSLKDSAYYKNFEGQAQVWEQRLGILDECLHTLNQIQRKFVYLEPIFGRGALPKEQNRFREVDKDFRDIMSDIASNPRLVVVAQRKDLSNLLKTMLDQLGRCQKALNELLEEKRSIFPRFYFIGDDDLLEILGQATNPTVIQLHLKKLFAGIHSVRFDETNQHILGMRSLDGELVPLIKKIRITISVEEWLKQLSKEMISTLQQLLINALQDSRKQIGQVSIEKYPSQISCLAESINFTEQCEEAIKNGQLEKFHNDIKQILDKYTSVHINTDTTDGLVTDLKYKALIMDTIHNMDIVQQLKDARVRNIYDWLWQKQLRFYLETNKAIIRMVDAQFNYTYEYQGNAQKLVHTPLTDKCYLTLTQGMHMGFGGNPYGPAGTGKTESVKALGSTFGRQVLVFNCDEGIDVKSIGRIFIGICKSDAWGCFDEFNRLDEAVLSAVSMQIQVIQDALKSGASSLTLLDRKIDINPNSGIFVTLNPAGKGYGGRSKLPDNLKQLFRPVAMSKPNNELIAEVLLYSDGFKNANILATKLVALFNLSKELLTTQQHYDWGLRALKTVLKGCGTLLKNAKANKIEISSKYESQLVVQAARINTLSKLTFGDSKRFDGLLQDIFPGIDLRDIEYENLRLALHEVYKENHLLINDMQIRKALELYEQLRQRMGVVIVGPSGSGKSVLWKMLQHAMQKIGQQVRTYVMNPKSMPRIQLLGHIDIDTREWSDGVLTAASRAVVKEPLEIQSWIVCDGDVDPEWVESLNSVLDDNRLLTMPSGERIQFGPNVNFLFETHDLSCASPATISRMGMIFLSDEDTDVKAVVQSWLAKEPDDTRSSTEQYINDYFFEAYNWIIKQNDFVVETTLIGTVLNGLSHLHGVHDKSLFALGLIRGLGGNLNEKTKEAFAREVFRLTGEHPPDPSNLLSTKYDEKTKSLMTYTNDDKSDLTADNFNNIYDLPVIRTVDIQRYLDSFLPWLDNKHRKPFLVVGPDGCGKGTLLRYCFRQLRSTQVTILHCSAQTSPIHVIQKLNQSCIQVSSTNGRTYRPKDCENLILYVKDINLPKLDKWGTSQLIEFLQQILIYNGFYDDNLEFVNLENIQIVGSMNPSNTLGRHKLSTRFTSIVRICSINYPNEEQLQIIYANYLQAILQQQLPNHKIWSSHGKIHQLALSMIHVYNELRSRFSQDDHSHYLFTPRDLTRWCLSLLRYDFSSIRNDATAESLIEIWTYEACRLFKDRLVGNDAQDKFDQIIDKTLKTDWSSNALSLLRDSYFVSWVNSGNRRALPPAGRILTRLTSKDLGPFIERGITRYRSDYRDTDVFLFREILSAIVRCDRVLTTPGGSLLLAGRSGVGRRTAIGIVASMNNMKLFSPKVSRSYGIKQFKNDLKMILQSAGVEGEQCVLLMEDYQFIESTFVELINSLLSAGEVPGLYTPDELESILSPLREESSQENFRGTMVQYFAQRVKTNLHIVLIMDFTRPTFTVACQSNPGFFKECSVQWMEGWSEKSMIKIPSMLFSKDRSDEAMKDGFTEKINLDEELSKLFYYIHQSMENKYSTPRRYLILLETYRQVYLSKHYAIVKRQKHLKSGVSKLSDAKKVVDDLKRNAQVKQKELAIKQHEADEALKQITKSMADAGTQKTEMEQLKVKVNEETSYIERQKREIDDELAETQPLIDQAKQAVGNLKSDTLVEIRSLRAPPDVIKDVLEGVLKLMGVSDTSWTSMKAFLGKRGVKEEIINFDPRNVVPENRDSVEQLLRKKSDSFIQENAAKASQAAGPLATWVIANVKYSKVLEKIRPLEEKQNKLKKNLESSTRKMDELSHELKLVDDKVEKYRTTFEKTTNEAQRLKVDLEKANETIEAAQNLVGKLEGEFHRWSNQVHDLDEQLNILPKLSLLSAGFITYLASQSEDKRLDYINKWKQTLNVDEKFDIRKFLSTESEQLGWKSQGLPSDELSMENAMVILRSQLCPFLVDPSSRATEWLKIHLKDKKLEVINQQDNNFTTQLELAVRFGKTLIVQEVDGVEPVLYPILRKDLAAQGPRHVVQIGEKIIDYNSDFRIYLTTRNPTPELLPDMEAIVNEVNFTTTRAGLTGQLLATAIQHEKPELEVRKTELLRKEEELKIELAKLEDQLLEDLANATGNILENKELLQSLNKTKEKAATITNSLEESRKLGEDLDKERNDYLPLAKHGSKLFFVISDLAKVNNMYQFSLAAFLRLFQRNLERADINKGSAQDRTLSLAKNQLRMAYAYITRSLFKSDRLMFAIHLAHGMFPKKIPDNEWEHFIGLSVADVKETRTLPSWVNEERSYDVSAFKTNFPQLFSNLRFDDESWSHWNSINDCELQFPEDKHLTQFQQILIIQAFRPDRLESAMKQFSCDLLGIKDITPETLNLRKLYTKETISTEPILIIISPGADPSAELRDLAIEITGKDRYTEIAMGQGQMQIALDSLKQCSSQGSWLCLKNLHLVTSWLTTLEKELNALKPHKDFRLWLTSEVHPKFPTILLQSSIKITYEAPPGIKKNLLRTFEIWTPDEFGKGSVARSQTLFVLAWFHAIVQERRKYIPQGWTKFYEFSQADLRASYEIIHRLCERAGRQSSGEIQWNYIHGLFDQAIYGGRVDNPIDTDVLRSYLIQYFNAAIIGGTRGLKSKLASNFNLPNSTELHDYKKICDELNDEDPPSLFGLPANIERSAQRMNSAQIINSLKILQRTDVEVQKFDKDKWNALLTPLLNLWKKLNQDGDLLKLKAQPPVEDGSLSPIQSFLQLERYNGIQLVQTIHENLASLSKVIRGISLITNEVQEYAKDLLQNETPQTWQNRWEGPTDSLQYLRVVVSKAKAMQQIIISMKDQDLFSQTINLSDLFRPDTFLNALRQQTARATKQPMDTLVLNTSWSGEVKHGKNISIKITGLQLEGCLFDGGRLSESAPDSPSVNAFPSCYIAWIPLDNAQQETREIISLPVYFSSDRDKIVTRLNVPCGGSDKDKWLQCGAALFLKNI</sequence>
<keyword evidence="8" id="KW-0547">Nucleotide-binding</keyword>
<dbReference type="Pfam" id="PF08393">
    <property type="entry name" value="DHC_N2"/>
    <property type="match status" value="1"/>
</dbReference>
<dbReference type="GO" id="GO:0030286">
    <property type="term" value="C:dynein complex"/>
    <property type="evidence" value="ECO:0007669"/>
    <property type="project" value="UniProtKB-KW"/>
</dbReference>
<dbReference type="InterPro" id="IPR054354">
    <property type="entry name" value="DYNC2H1-like_lid"/>
</dbReference>
<dbReference type="FunFam" id="3.40.50.300:FF:001810">
    <property type="entry name" value="Cytoplasmic dynein 2 heavy chain 1"/>
    <property type="match status" value="1"/>
</dbReference>
<evidence type="ECO:0000256" key="4">
    <source>
        <dbReference type="ARBA" id="ARBA00022473"/>
    </source>
</evidence>
<dbReference type="Gene3D" id="3.20.180.20">
    <property type="entry name" value="Dynein heavy chain, N-terminal domain 2"/>
    <property type="match status" value="1"/>
</dbReference>
<dbReference type="Pfam" id="PF18199">
    <property type="entry name" value="Dynein_C"/>
    <property type="match status" value="1"/>
</dbReference>
<evidence type="ECO:0000256" key="16">
    <source>
        <dbReference type="ARBA" id="ARBA00023212"/>
    </source>
</evidence>
<dbReference type="Gene3D" id="1.20.920.30">
    <property type="match status" value="1"/>
</dbReference>
<dbReference type="Gene3D" id="1.20.140.100">
    <property type="entry name" value="Dynein heavy chain, N-terminal domain 2"/>
    <property type="match status" value="1"/>
</dbReference>
<dbReference type="FunFam" id="1.20.920.20:FF:000002">
    <property type="entry name" value="Cytoplasmic dynein 1 heavy chain"/>
    <property type="match status" value="1"/>
</dbReference>
<dbReference type="GO" id="GO:0005874">
    <property type="term" value="C:microtubule"/>
    <property type="evidence" value="ECO:0007669"/>
    <property type="project" value="UniProtKB-KW"/>
</dbReference>
<evidence type="ECO:0000256" key="18">
    <source>
        <dbReference type="ARBA" id="ARBA00023902"/>
    </source>
</evidence>
<dbReference type="Pfam" id="PF21264">
    <property type="entry name" value="DYNC2H1_AAA_dom"/>
    <property type="match status" value="1"/>
</dbReference>
<dbReference type="FunFam" id="3.40.50.300:FF:000706">
    <property type="entry name" value="Cytoplasmic dynein 2 heavy chain 1"/>
    <property type="match status" value="1"/>
</dbReference>
<keyword evidence="15" id="KW-0505">Motor protein</keyword>
<dbReference type="InterPro" id="IPR003593">
    <property type="entry name" value="AAA+_ATPase"/>
</dbReference>
<dbReference type="Pfam" id="PF12775">
    <property type="entry name" value="AAA_7"/>
    <property type="match status" value="1"/>
</dbReference>
<feature type="coiled-coil region" evidence="19">
    <location>
        <begin position="2907"/>
        <end position="2976"/>
    </location>
</feature>
<dbReference type="Gene3D" id="1.20.1270.280">
    <property type="match status" value="1"/>
</dbReference>
<evidence type="ECO:0000313" key="21">
    <source>
        <dbReference type="EMBL" id="CAF0768667.1"/>
    </source>
</evidence>
<feature type="coiled-coil region" evidence="19">
    <location>
        <begin position="3416"/>
        <end position="3450"/>
    </location>
</feature>
<comment type="caution">
    <text evidence="21">The sequence shown here is derived from an EMBL/GenBank/DDBJ whole genome shotgun (WGS) entry which is preliminary data.</text>
</comment>
<dbReference type="Proteomes" id="UP000663870">
    <property type="component" value="Unassembled WGS sequence"/>
</dbReference>
<dbReference type="InterPro" id="IPR004273">
    <property type="entry name" value="Dynein_heavy_D6_P-loop"/>
</dbReference>
<dbReference type="Gene3D" id="6.10.140.1060">
    <property type="match status" value="1"/>
</dbReference>
<evidence type="ECO:0000259" key="20">
    <source>
        <dbReference type="SMART" id="SM00382"/>
    </source>
</evidence>
<evidence type="ECO:0000256" key="19">
    <source>
        <dbReference type="SAM" id="Coils"/>
    </source>
</evidence>
<dbReference type="GO" id="GO:0005886">
    <property type="term" value="C:plasma membrane"/>
    <property type="evidence" value="ECO:0007669"/>
    <property type="project" value="UniProtKB-SubCell"/>
</dbReference>
<dbReference type="Gene3D" id="1.10.8.1220">
    <property type="match status" value="1"/>
</dbReference>
<dbReference type="InterPro" id="IPR013602">
    <property type="entry name" value="Dynein_heavy_linker"/>
</dbReference>
<dbReference type="FunFam" id="1.10.8.720:FF:000006">
    <property type="entry name" value="cytoplasmic dynein 2 heavy chain 1"/>
    <property type="match status" value="1"/>
</dbReference>
<dbReference type="InterPro" id="IPR042228">
    <property type="entry name" value="Dynein_linker_3"/>
</dbReference>
<dbReference type="InterPro" id="IPR035706">
    <property type="entry name" value="AAA_9"/>
</dbReference>
<dbReference type="EMBL" id="CAJNOL010000032">
    <property type="protein sequence ID" value="CAF0768667.1"/>
    <property type="molecule type" value="Genomic_DNA"/>
</dbReference>
<evidence type="ECO:0000256" key="13">
    <source>
        <dbReference type="ARBA" id="ARBA00023069"/>
    </source>
</evidence>
<dbReference type="FunFam" id="3.10.490.20:FF:000007">
    <property type="entry name" value="Dynein cytoplasmic 2 heavy chain 1"/>
    <property type="match status" value="1"/>
</dbReference>